<dbReference type="AlphaFoldDB" id="D2QI26"/>
<dbReference type="EMBL" id="CP001769">
    <property type="protein sequence ID" value="ADB36914.1"/>
    <property type="molecule type" value="Genomic_DNA"/>
</dbReference>
<sequence>MEPKPPFDRVNAVLQHYVPINQKIDINQNELADFMFSLVKDSRKYRQFLRNPEQTLLKDKINIANMDVNHFKTVAELIMNKIKAGDLGRAATTISQKETSEGVQFNFDRSSSATARYETQSTTSRGSQESASTSEWQATDKNFAGTSILTRPDDLLKHELNLIFFPGQPLVTPALVDKIRQQFNS</sequence>
<name>D2QI26_SPILD</name>
<evidence type="ECO:0000313" key="3">
    <source>
        <dbReference type="Proteomes" id="UP000002028"/>
    </source>
</evidence>
<gene>
    <name evidence="2" type="ordered locus">Slin_0857</name>
</gene>
<feature type="region of interest" description="Disordered" evidence="1">
    <location>
        <begin position="114"/>
        <end position="137"/>
    </location>
</feature>
<accession>D2QI26</accession>
<organism evidence="2 3">
    <name type="scientific">Spirosoma linguale (strain ATCC 33905 / DSM 74 / LMG 10896 / Claus 1)</name>
    <dbReference type="NCBI Taxonomy" id="504472"/>
    <lineage>
        <taxon>Bacteria</taxon>
        <taxon>Pseudomonadati</taxon>
        <taxon>Bacteroidota</taxon>
        <taxon>Cytophagia</taxon>
        <taxon>Cytophagales</taxon>
        <taxon>Cytophagaceae</taxon>
        <taxon>Spirosoma</taxon>
    </lineage>
</organism>
<dbReference type="RefSeq" id="WP_012925466.1">
    <property type="nucleotide sequence ID" value="NC_013730.1"/>
</dbReference>
<dbReference type="KEGG" id="sli:Slin_0857"/>
<evidence type="ECO:0000256" key="1">
    <source>
        <dbReference type="SAM" id="MobiDB-lite"/>
    </source>
</evidence>
<keyword evidence="3" id="KW-1185">Reference proteome</keyword>
<dbReference type="STRING" id="504472.Slin_0857"/>
<protein>
    <submittedName>
        <fullName evidence="2">Uncharacterized protein</fullName>
    </submittedName>
</protein>
<dbReference type="Proteomes" id="UP000002028">
    <property type="component" value="Chromosome"/>
</dbReference>
<reference evidence="2 3" key="1">
    <citation type="journal article" date="2010" name="Stand. Genomic Sci.">
        <title>Complete genome sequence of Spirosoma linguale type strain (1).</title>
        <authorList>
            <person name="Lail K."/>
            <person name="Sikorski J."/>
            <person name="Saunders E."/>
            <person name="Lapidus A."/>
            <person name="Glavina Del Rio T."/>
            <person name="Copeland A."/>
            <person name="Tice H."/>
            <person name="Cheng J.-F."/>
            <person name="Lucas S."/>
            <person name="Nolan M."/>
            <person name="Bruce D."/>
            <person name="Goodwin L."/>
            <person name="Pitluck S."/>
            <person name="Ivanova N."/>
            <person name="Mavromatis K."/>
            <person name="Ovchinnikova G."/>
            <person name="Pati A."/>
            <person name="Chen A."/>
            <person name="Palaniappan K."/>
            <person name="Land M."/>
            <person name="Hauser L."/>
            <person name="Chang Y.-J."/>
            <person name="Jeffries C.D."/>
            <person name="Chain P."/>
            <person name="Brettin T."/>
            <person name="Detter J.C."/>
            <person name="Schuetze A."/>
            <person name="Rohde M."/>
            <person name="Tindall B.J."/>
            <person name="Goeker M."/>
            <person name="Bristow J."/>
            <person name="Eisen J.A."/>
            <person name="Markowitz V."/>
            <person name="Hugenholtz P."/>
            <person name="Kyrpides N.C."/>
            <person name="Klenk H.-P."/>
            <person name="Chen F."/>
        </authorList>
    </citation>
    <scope>NUCLEOTIDE SEQUENCE [LARGE SCALE GENOMIC DNA]</scope>
    <source>
        <strain evidence="3">ATCC 33905 / DSM 74 / LMG 10896 / Claus 1</strain>
    </source>
</reference>
<evidence type="ECO:0000313" key="2">
    <source>
        <dbReference type="EMBL" id="ADB36914.1"/>
    </source>
</evidence>
<dbReference type="HOGENOM" id="CLU_1460417_0_0_10"/>
<proteinExistence type="predicted"/>